<accession>A0A839U4P6</accession>
<dbReference type="Proteomes" id="UP000554520">
    <property type="component" value="Unassembled WGS sequence"/>
</dbReference>
<comment type="caution">
    <text evidence="1">The sequence shown here is derived from an EMBL/GenBank/DDBJ whole genome shotgun (WGS) entry which is preliminary data.</text>
</comment>
<gene>
    <name evidence="1" type="ORF">FHS21_001314</name>
</gene>
<sequence length="151" mass="16993">MAEIDARIASISAEYDVSLIGKSKYPEPGETRAVASLLHILNAYGEGHLRMVLSTLAETENNRASLDAVSLWCVSDLIRAFPQLVEHETTAWLSCFDAMPVGELQYVNNECLRGVVKLRHSLAGMLTERIYRRFGPRATQPDLFDDRRRMP</sequence>
<organism evidence="1 2">
    <name type="scientific">Phyllobacterium trifolii</name>
    <dbReference type="NCBI Taxonomy" id="300193"/>
    <lineage>
        <taxon>Bacteria</taxon>
        <taxon>Pseudomonadati</taxon>
        <taxon>Pseudomonadota</taxon>
        <taxon>Alphaproteobacteria</taxon>
        <taxon>Hyphomicrobiales</taxon>
        <taxon>Phyllobacteriaceae</taxon>
        <taxon>Phyllobacterium</taxon>
    </lineage>
</organism>
<dbReference type="AlphaFoldDB" id="A0A839U4P6"/>
<dbReference type="EMBL" id="JACHXN010000003">
    <property type="protein sequence ID" value="MBB3144913.1"/>
    <property type="molecule type" value="Genomic_DNA"/>
</dbReference>
<evidence type="ECO:0000313" key="1">
    <source>
        <dbReference type="EMBL" id="MBB3144913.1"/>
    </source>
</evidence>
<protein>
    <submittedName>
        <fullName evidence="1">Uncharacterized protein</fullName>
    </submittedName>
</protein>
<evidence type="ECO:0000313" key="2">
    <source>
        <dbReference type="Proteomes" id="UP000554520"/>
    </source>
</evidence>
<proteinExistence type="predicted"/>
<name>A0A839U4P6_9HYPH</name>
<keyword evidence="2" id="KW-1185">Reference proteome</keyword>
<dbReference type="RefSeq" id="WP_183661319.1">
    <property type="nucleotide sequence ID" value="NZ_JACHXN010000003.1"/>
</dbReference>
<reference evidence="1 2" key="1">
    <citation type="submission" date="2020-08" db="EMBL/GenBank/DDBJ databases">
        <title>Genomic Encyclopedia of Type Strains, Phase III (KMG-III): the genomes of soil and plant-associated and newly described type strains.</title>
        <authorList>
            <person name="Whitman W."/>
        </authorList>
    </citation>
    <scope>NUCLEOTIDE SEQUENCE [LARGE SCALE GENOMIC DNA]</scope>
    <source>
        <strain evidence="1 2">CECT 7015</strain>
    </source>
</reference>